<dbReference type="InterPro" id="IPR002133">
    <property type="entry name" value="S-AdoMet_synthetase"/>
</dbReference>
<evidence type="ECO:0000259" key="15">
    <source>
        <dbReference type="Pfam" id="PF02773"/>
    </source>
</evidence>
<evidence type="ECO:0000259" key="14">
    <source>
        <dbReference type="Pfam" id="PF02772"/>
    </source>
</evidence>
<dbReference type="Proteomes" id="UP000751224">
    <property type="component" value="Unassembled WGS sequence"/>
</dbReference>
<comment type="pathway">
    <text evidence="1 10">Amino-acid biosynthesis; S-adenosyl-L-methionine biosynthesis; S-adenosyl-L-methionine from L-methionine: step 1/1.</text>
</comment>
<dbReference type="Pfam" id="PF00438">
    <property type="entry name" value="S-AdoMet_synt_N"/>
    <property type="match status" value="1"/>
</dbReference>
<comment type="cofactor">
    <cofactor evidence="10">
        <name>Mg(2+)</name>
        <dbReference type="ChEBI" id="CHEBI:18420"/>
    </cofactor>
    <text evidence="10">Binds 2 divalent ions per subunit.</text>
</comment>
<dbReference type="PIRSF" id="PIRSF000497">
    <property type="entry name" value="MAT"/>
    <property type="match status" value="1"/>
</dbReference>
<reference evidence="16" key="1">
    <citation type="submission" date="2021-02" db="EMBL/GenBank/DDBJ databases">
        <title>Infant gut strain persistence is associated with maternal origin, phylogeny, and functional potential including surface adhesion and iron acquisition.</title>
        <authorList>
            <person name="Lou Y.C."/>
        </authorList>
    </citation>
    <scope>NUCLEOTIDE SEQUENCE</scope>
    <source>
        <strain evidence="16">L3_108_000G1_dasL3_108_000G1_metabat.metabat.11</strain>
    </source>
</reference>
<dbReference type="GO" id="GO:0005524">
    <property type="term" value="F:ATP binding"/>
    <property type="evidence" value="ECO:0007669"/>
    <property type="project" value="UniProtKB-UniRule"/>
</dbReference>
<dbReference type="PANTHER" id="PTHR11964">
    <property type="entry name" value="S-ADENOSYLMETHIONINE SYNTHETASE"/>
    <property type="match status" value="1"/>
</dbReference>
<dbReference type="GO" id="GO:0006556">
    <property type="term" value="P:S-adenosylmethionine biosynthetic process"/>
    <property type="evidence" value="ECO:0007669"/>
    <property type="project" value="UniProtKB-UniRule"/>
</dbReference>
<feature type="binding site" description="in other chain" evidence="10">
    <location>
        <begin position="242"/>
        <end position="243"/>
    </location>
    <ligand>
        <name>ATP</name>
        <dbReference type="ChEBI" id="CHEBI:30616"/>
        <note>ligand shared between two neighboring subunits</note>
    </ligand>
</feature>
<feature type="binding site" description="in other chain" evidence="10">
    <location>
        <position position="57"/>
    </location>
    <ligand>
        <name>L-methionine</name>
        <dbReference type="ChEBI" id="CHEBI:57844"/>
        <note>ligand shared between two neighboring subunits</note>
    </ligand>
</feature>
<keyword evidence="8 10" id="KW-0460">Magnesium</keyword>
<feature type="binding site" evidence="10">
    <location>
        <position position="44"/>
    </location>
    <ligand>
        <name>K(+)</name>
        <dbReference type="ChEBI" id="CHEBI:29103"/>
    </ligand>
</feature>
<dbReference type="AlphaFoldDB" id="A0A943ER95"/>
<feature type="binding site" evidence="10">
    <location>
        <position position="236"/>
    </location>
    <ligand>
        <name>L-methionine</name>
        <dbReference type="ChEBI" id="CHEBI:57844"/>
        <note>ligand shared between two neighboring subunits</note>
    </ligand>
</feature>
<evidence type="ECO:0000256" key="10">
    <source>
        <dbReference type="HAMAP-Rule" id="MF_00086"/>
    </source>
</evidence>
<dbReference type="InterPro" id="IPR022630">
    <property type="entry name" value="S-AdoMet_synt_C"/>
</dbReference>
<evidence type="ECO:0000256" key="2">
    <source>
        <dbReference type="ARBA" id="ARBA00009685"/>
    </source>
</evidence>
<accession>A0A943ER95</accession>
<evidence type="ECO:0000256" key="7">
    <source>
        <dbReference type="ARBA" id="ARBA00022840"/>
    </source>
</evidence>
<feature type="region of interest" description="Flexible loop" evidence="10">
    <location>
        <begin position="100"/>
        <end position="110"/>
    </location>
</feature>
<keyword evidence="9 10" id="KW-0630">Potassium</keyword>
<feature type="binding site" evidence="10">
    <location>
        <position position="236"/>
    </location>
    <ligand>
        <name>ATP</name>
        <dbReference type="ChEBI" id="CHEBI:30616"/>
        <note>ligand shared between two neighboring subunits</note>
    </ligand>
</feature>
<dbReference type="GO" id="GO:0006730">
    <property type="term" value="P:one-carbon metabolic process"/>
    <property type="evidence" value="ECO:0007669"/>
    <property type="project" value="UniProtKB-KW"/>
</dbReference>
<dbReference type="NCBIfam" id="TIGR01034">
    <property type="entry name" value="metK"/>
    <property type="match status" value="1"/>
</dbReference>
<dbReference type="PROSITE" id="PS00377">
    <property type="entry name" value="ADOMET_SYNTHASE_2"/>
    <property type="match status" value="1"/>
</dbReference>
<organism evidence="16 17">
    <name type="scientific">Thomasclavelia spiroformis</name>
    <dbReference type="NCBI Taxonomy" id="29348"/>
    <lineage>
        <taxon>Bacteria</taxon>
        <taxon>Bacillati</taxon>
        <taxon>Bacillota</taxon>
        <taxon>Erysipelotrichia</taxon>
        <taxon>Erysipelotrichales</taxon>
        <taxon>Coprobacillaceae</taxon>
        <taxon>Thomasclavelia</taxon>
    </lineage>
</organism>
<gene>
    <name evidence="10 16" type="primary">metK</name>
    <name evidence="16" type="ORF">KHX14_09605</name>
</gene>
<feature type="domain" description="S-adenosylmethionine synthetase central" evidence="14">
    <location>
        <begin position="114"/>
        <end position="228"/>
    </location>
</feature>
<feature type="binding site" description="in other chain" evidence="10">
    <location>
        <begin position="227"/>
        <end position="228"/>
    </location>
    <ligand>
        <name>ATP</name>
        <dbReference type="ChEBI" id="CHEBI:30616"/>
        <note>ligand shared between two neighboring subunits</note>
    </ligand>
</feature>
<comment type="subcellular location">
    <subcellularLocation>
        <location evidence="10 11">Cytoplasm</location>
    </subcellularLocation>
</comment>
<dbReference type="EC" id="2.5.1.6" evidence="10"/>
<feature type="binding site" description="in other chain" evidence="10">
    <location>
        <position position="16"/>
    </location>
    <ligand>
        <name>ATP</name>
        <dbReference type="ChEBI" id="CHEBI:30616"/>
        <note>ligand shared between two neighboring subunits</note>
    </ligand>
</feature>
<feature type="binding site" evidence="10">
    <location>
        <position position="263"/>
    </location>
    <ligand>
        <name>ATP</name>
        <dbReference type="ChEBI" id="CHEBI:30616"/>
        <note>ligand shared between two neighboring subunits</note>
    </ligand>
</feature>
<evidence type="ECO:0000256" key="5">
    <source>
        <dbReference type="ARBA" id="ARBA00022723"/>
    </source>
</evidence>
<comment type="subunit">
    <text evidence="10">Homotetramer; dimer of dimers.</text>
</comment>
<evidence type="ECO:0000256" key="8">
    <source>
        <dbReference type="ARBA" id="ARBA00022842"/>
    </source>
</evidence>
<evidence type="ECO:0000256" key="9">
    <source>
        <dbReference type="ARBA" id="ARBA00022958"/>
    </source>
</evidence>
<evidence type="ECO:0000256" key="6">
    <source>
        <dbReference type="ARBA" id="ARBA00022741"/>
    </source>
</evidence>
<dbReference type="GO" id="GO:0005737">
    <property type="term" value="C:cytoplasm"/>
    <property type="evidence" value="ECO:0007669"/>
    <property type="project" value="UniProtKB-SubCell"/>
</dbReference>
<dbReference type="GO" id="GO:0000287">
    <property type="term" value="F:magnesium ion binding"/>
    <property type="evidence" value="ECO:0007669"/>
    <property type="project" value="UniProtKB-UniRule"/>
</dbReference>
<comment type="function">
    <text evidence="10">Catalyzes the formation of S-adenosylmethionine (AdoMet) from methionine and ATP. The overall synthetic reaction is composed of two sequential steps, AdoMet formation and the subsequent tripolyphosphate hydrolysis which occurs prior to release of AdoMet from the enzyme.</text>
</comment>
<feature type="binding site" evidence="10">
    <location>
        <position position="259"/>
    </location>
    <ligand>
        <name>ATP</name>
        <dbReference type="ChEBI" id="CHEBI:30616"/>
        <note>ligand shared between two neighboring subunits</note>
    </ligand>
</feature>
<evidence type="ECO:0000259" key="13">
    <source>
        <dbReference type="Pfam" id="PF00438"/>
    </source>
</evidence>
<feature type="binding site" description="in other chain" evidence="10">
    <location>
        <begin position="162"/>
        <end position="164"/>
    </location>
    <ligand>
        <name>ATP</name>
        <dbReference type="ChEBI" id="CHEBI:30616"/>
        <note>ligand shared between two neighboring subunits</note>
    </ligand>
</feature>
<evidence type="ECO:0000256" key="4">
    <source>
        <dbReference type="ARBA" id="ARBA00022679"/>
    </source>
</evidence>
<name>A0A943ER95_9FIRM</name>
<keyword evidence="5 10" id="KW-0479">Metal-binding</keyword>
<feature type="domain" description="S-adenosylmethionine synthetase N-terminal" evidence="13">
    <location>
        <begin position="5"/>
        <end position="101"/>
    </location>
</feature>
<dbReference type="GO" id="GO:0004478">
    <property type="term" value="F:methionine adenosyltransferase activity"/>
    <property type="evidence" value="ECO:0007669"/>
    <property type="project" value="UniProtKB-UniRule"/>
</dbReference>
<dbReference type="InterPro" id="IPR022636">
    <property type="entry name" value="S-AdoMet_synthetase_sfam"/>
</dbReference>
<keyword evidence="7 10" id="KW-0067">ATP-binding</keyword>
<evidence type="ECO:0000313" key="17">
    <source>
        <dbReference type="Proteomes" id="UP000751224"/>
    </source>
</evidence>
<protein>
    <recommendedName>
        <fullName evidence="10">S-adenosylmethionine synthase</fullName>
        <shortName evidence="10">AdoMet synthase</shortName>
        <ecNumber evidence="10">2.5.1.6</ecNumber>
    </recommendedName>
    <alternativeName>
        <fullName evidence="10">MAT</fullName>
    </alternativeName>
    <alternativeName>
        <fullName evidence="10">Methionine adenosyltransferase</fullName>
    </alternativeName>
</protein>
<comment type="caution">
    <text evidence="16">The sequence shown here is derived from an EMBL/GenBank/DDBJ whole genome shotgun (WGS) entry which is preliminary data.</text>
</comment>
<keyword evidence="10" id="KW-0963">Cytoplasm</keyword>
<dbReference type="Pfam" id="PF02773">
    <property type="entry name" value="S-AdoMet_synt_C"/>
    <property type="match status" value="1"/>
</dbReference>
<dbReference type="InterPro" id="IPR022629">
    <property type="entry name" value="S-AdoMet_synt_central"/>
</dbReference>
<keyword evidence="4 10" id="KW-0808">Transferase</keyword>
<dbReference type="PROSITE" id="PS00376">
    <property type="entry name" value="ADOMET_SYNTHASE_1"/>
    <property type="match status" value="1"/>
</dbReference>
<comment type="catalytic activity">
    <reaction evidence="10">
        <text>L-methionine + ATP + H2O = S-adenosyl-L-methionine + phosphate + diphosphate</text>
        <dbReference type="Rhea" id="RHEA:21080"/>
        <dbReference type="ChEBI" id="CHEBI:15377"/>
        <dbReference type="ChEBI" id="CHEBI:30616"/>
        <dbReference type="ChEBI" id="CHEBI:33019"/>
        <dbReference type="ChEBI" id="CHEBI:43474"/>
        <dbReference type="ChEBI" id="CHEBI:57844"/>
        <dbReference type="ChEBI" id="CHEBI:59789"/>
        <dbReference type="EC" id="2.5.1.6"/>
    </reaction>
</comment>
<feature type="binding site" description="in other chain" evidence="10">
    <location>
        <position position="267"/>
    </location>
    <ligand>
        <name>L-methionine</name>
        <dbReference type="ChEBI" id="CHEBI:57844"/>
        <note>ligand shared between two neighboring subunits</note>
    </ligand>
</feature>
<evidence type="ECO:0000256" key="12">
    <source>
        <dbReference type="RuleBase" id="RU004462"/>
    </source>
</evidence>
<dbReference type="CDD" id="cd18079">
    <property type="entry name" value="S-AdoMet_synt"/>
    <property type="match status" value="1"/>
</dbReference>
<evidence type="ECO:0000256" key="3">
    <source>
        <dbReference type="ARBA" id="ARBA00022563"/>
    </source>
</evidence>
<proteinExistence type="inferred from homology"/>
<dbReference type="FunFam" id="3.30.300.10:FF:000003">
    <property type="entry name" value="S-adenosylmethionine synthase"/>
    <property type="match status" value="1"/>
</dbReference>
<comment type="cofactor">
    <cofactor evidence="10">
        <name>K(+)</name>
        <dbReference type="ChEBI" id="CHEBI:29103"/>
    </cofactor>
    <text evidence="10">Binds 1 potassium ion per subunit.</text>
</comment>
<feature type="domain" description="S-adenosylmethionine synthetase C-terminal" evidence="15">
    <location>
        <begin position="230"/>
        <end position="369"/>
    </location>
</feature>
<dbReference type="InterPro" id="IPR022631">
    <property type="entry name" value="ADOMET_SYNTHASE_CS"/>
</dbReference>
<dbReference type="Pfam" id="PF02772">
    <property type="entry name" value="S-AdoMet_synt_M"/>
    <property type="match status" value="1"/>
</dbReference>
<feature type="binding site" description="in other chain" evidence="10">
    <location>
        <position position="100"/>
    </location>
    <ligand>
        <name>L-methionine</name>
        <dbReference type="ChEBI" id="CHEBI:57844"/>
        <note>ligand shared between two neighboring subunits</note>
    </ligand>
</feature>
<evidence type="ECO:0000256" key="1">
    <source>
        <dbReference type="ARBA" id="ARBA00005224"/>
    </source>
</evidence>
<dbReference type="HAMAP" id="MF_00086">
    <property type="entry name" value="S_AdoMet_synth1"/>
    <property type="match status" value="1"/>
</dbReference>
<comment type="similarity">
    <text evidence="2 10 12">Belongs to the AdoMet synthase family.</text>
</comment>
<evidence type="ECO:0000256" key="11">
    <source>
        <dbReference type="RuleBase" id="RU000542"/>
    </source>
</evidence>
<dbReference type="InterPro" id="IPR022628">
    <property type="entry name" value="S-AdoMet_synt_N"/>
</dbReference>
<feature type="binding site" evidence="10">
    <location>
        <position position="18"/>
    </location>
    <ligand>
        <name>Mg(2+)</name>
        <dbReference type="ChEBI" id="CHEBI:18420"/>
    </ligand>
</feature>
<keyword evidence="6 10" id="KW-0547">Nucleotide-binding</keyword>
<dbReference type="SUPFAM" id="SSF55973">
    <property type="entry name" value="S-adenosylmethionine synthetase"/>
    <property type="match status" value="3"/>
</dbReference>
<evidence type="ECO:0000313" key="16">
    <source>
        <dbReference type="EMBL" id="MBS5589040.1"/>
    </source>
</evidence>
<dbReference type="EMBL" id="JAGZCC010000075">
    <property type="protein sequence ID" value="MBS5589040.1"/>
    <property type="molecule type" value="Genomic_DNA"/>
</dbReference>
<dbReference type="Gene3D" id="3.30.300.10">
    <property type="match status" value="3"/>
</dbReference>
<keyword evidence="3 10" id="KW-0554">One-carbon metabolism</keyword>
<sequence length="380" mass="42090">MKEKILFTSESVSKGHPDKVCDQISDAILDACLSEDPNSRVACEVFTTTNLVVIGGEITTNAKVDYEKVARDVLKDIGYDDNEKGIDYRTCEIKVVMDLQSSDIALGTNDVVGGAGDQGIMFGFACKETEGYMPLPISIAHHLVRVATEKKDSGEFKYARPDMKAQVTIDYTENKPRIDTILMSIQHDPDFEEAEFKHYIKEEIMDAVVKKYNLNTDYKVLINPTGRFVIGGPHGDTGLTGRKIIVDTYGGSARHGGGAFSGKDPSKVDRSAAYMLRYIAKNIVAADLCDKIEIQISYAIGVKEPTSVFIETYGTEHVGRDVILKAIKENFDLTPGGIIDTLQLRQPLYLKTAAYGHFGRGDINLPWEKLDKVEILKKYL</sequence>
<dbReference type="RefSeq" id="WP_297668828.1">
    <property type="nucleotide sequence ID" value="NZ_JAGZCC010000075.1"/>
</dbReference>